<keyword evidence="5 10" id="KW-1133">Transmembrane helix</keyword>
<dbReference type="SUPFAM" id="SSF50729">
    <property type="entry name" value="PH domain-like"/>
    <property type="match status" value="1"/>
</dbReference>
<dbReference type="EMBL" id="JAEPRA010000006">
    <property type="protein sequence ID" value="KAG2184004.1"/>
    <property type="molecule type" value="Genomic_DNA"/>
</dbReference>
<keyword evidence="4" id="KW-0256">Endoplasmic reticulum</keyword>
<evidence type="ECO:0000256" key="6">
    <source>
        <dbReference type="ARBA" id="ARBA00023055"/>
    </source>
</evidence>
<feature type="compositionally biased region" description="Low complexity" evidence="9">
    <location>
        <begin position="546"/>
        <end position="562"/>
    </location>
</feature>
<evidence type="ECO:0000256" key="10">
    <source>
        <dbReference type="SAM" id="Phobius"/>
    </source>
</evidence>
<evidence type="ECO:0000256" key="4">
    <source>
        <dbReference type="ARBA" id="ARBA00022824"/>
    </source>
</evidence>
<feature type="transmembrane region" description="Helical" evidence="10">
    <location>
        <begin position="6"/>
        <end position="27"/>
    </location>
</feature>
<feature type="region of interest" description="Disordered" evidence="9">
    <location>
        <begin position="462"/>
        <end position="489"/>
    </location>
</feature>
<evidence type="ECO:0000256" key="7">
    <source>
        <dbReference type="ARBA" id="ARBA00023121"/>
    </source>
</evidence>
<keyword evidence="2" id="KW-0813">Transport</keyword>
<dbReference type="GO" id="GO:0005789">
    <property type="term" value="C:endoplasmic reticulum membrane"/>
    <property type="evidence" value="ECO:0007669"/>
    <property type="project" value="UniProtKB-SubCell"/>
</dbReference>
<dbReference type="GO" id="GO:0008289">
    <property type="term" value="F:lipid binding"/>
    <property type="evidence" value="ECO:0007669"/>
    <property type="project" value="UniProtKB-KW"/>
</dbReference>
<feature type="region of interest" description="Disordered" evidence="9">
    <location>
        <begin position="544"/>
        <end position="590"/>
    </location>
</feature>
<evidence type="ECO:0000256" key="3">
    <source>
        <dbReference type="ARBA" id="ARBA00022692"/>
    </source>
</evidence>
<dbReference type="GO" id="GO:0032865">
    <property type="term" value="C:ERMES complex"/>
    <property type="evidence" value="ECO:0007669"/>
    <property type="project" value="TreeGrafter"/>
</dbReference>
<evidence type="ECO:0000256" key="1">
    <source>
        <dbReference type="ARBA" id="ARBA00004586"/>
    </source>
</evidence>
<evidence type="ECO:0000313" key="13">
    <source>
        <dbReference type="Proteomes" id="UP000612746"/>
    </source>
</evidence>
<dbReference type="CDD" id="cd21675">
    <property type="entry name" value="SMP_TEX2"/>
    <property type="match status" value="1"/>
</dbReference>
<comment type="caution">
    <text evidence="12">The sequence shown here is derived from an EMBL/GenBank/DDBJ whole genome shotgun (WGS) entry which is preliminary data.</text>
</comment>
<dbReference type="Gene3D" id="2.30.29.30">
    <property type="entry name" value="Pleckstrin-homology domain (PH domain)/Phosphotyrosine-binding domain (PTB)"/>
    <property type="match status" value="1"/>
</dbReference>
<dbReference type="InterPro" id="IPR031468">
    <property type="entry name" value="SMP_LBD"/>
</dbReference>
<name>A0A8H7Q0A8_9FUNG</name>
<protein>
    <recommendedName>
        <fullName evidence="11">SMP-LTD domain-containing protein</fullName>
    </recommendedName>
</protein>
<reference evidence="12" key="1">
    <citation type="submission" date="2020-12" db="EMBL/GenBank/DDBJ databases">
        <title>Metabolic potential, ecology and presence of endohyphal bacteria is reflected in genomic diversity of Mucoromycotina.</title>
        <authorList>
            <person name="Muszewska A."/>
            <person name="Okrasinska A."/>
            <person name="Steczkiewicz K."/>
            <person name="Drgas O."/>
            <person name="Orlowska M."/>
            <person name="Perlinska-Lenart U."/>
            <person name="Aleksandrzak-Piekarczyk T."/>
            <person name="Szatraj K."/>
            <person name="Zielenkiewicz U."/>
            <person name="Pilsyk S."/>
            <person name="Malc E."/>
            <person name="Mieczkowski P."/>
            <person name="Kruszewska J.S."/>
            <person name="Biernat P."/>
            <person name="Pawlowska J."/>
        </authorList>
    </citation>
    <scope>NUCLEOTIDE SEQUENCE</scope>
    <source>
        <strain evidence="12">WA0000051536</strain>
    </source>
</reference>
<keyword evidence="6" id="KW-0445">Lipid transport</keyword>
<gene>
    <name evidence="12" type="ORF">INT44_009015</name>
</gene>
<evidence type="ECO:0000313" key="12">
    <source>
        <dbReference type="EMBL" id="KAG2184004.1"/>
    </source>
</evidence>
<dbReference type="InterPro" id="IPR011993">
    <property type="entry name" value="PH-like_dom_sf"/>
</dbReference>
<dbReference type="GO" id="GO:1990456">
    <property type="term" value="P:mitochondrion-endoplasmic reticulum membrane tethering"/>
    <property type="evidence" value="ECO:0007669"/>
    <property type="project" value="TreeGrafter"/>
</dbReference>
<organism evidence="12 13">
    <name type="scientific">Umbelopsis vinacea</name>
    <dbReference type="NCBI Taxonomy" id="44442"/>
    <lineage>
        <taxon>Eukaryota</taxon>
        <taxon>Fungi</taxon>
        <taxon>Fungi incertae sedis</taxon>
        <taxon>Mucoromycota</taxon>
        <taxon>Mucoromycotina</taxon>
        <taxon>Umbelopsidomycetes</taxon>
        <taxon>Umbelopsidales</taxon>
        <taxon>Umbelopsidaceae</taxon>
        <taxon>Umbelopsis</taxon>
    </lineage>
</organism>
<feature type="compositionally biased region" description="Low complexity" evidence="9">
    <location>
        <begin position="468"/>
        <end position="483"/>
    </location>
</feature>
<keyword evidence="7" id="KW-0446">Lipid-binding</keyword>
<dbReference type="PROSITE" id="PS51847">
    <property type="entry name" value="SMP"/>
    <property type="match status" value="1"/>
</dbReference>
<dbReference type="Proteomes" id="UP000612746">
    <property type="component" value="Unassembled WGS sequence"/>
</dbReference>
<keyword evidence="8 10" id="KW-0472">Membrane</keyword>
<feature type="domain" description="SMP-LTD" evidence="11">
    <location>
        <begin position="259"/>
        <end position="452"/>
    </location>
</feature>
<feature type="compositionally biased region" description="Polar residues" evidence="9">
    <location>
        <begin position="578"/>
        <end position="590"/>
    </location>
</feature>
<dbReference type="AlphaFoldDB" id="A0A8H7Q0A8"/>
<feature type="region of interest" description="Disordered" evidence="9">
    <location>
        <begin position="619"/>
        <end position="640"/>
    </location>
</feature>
<dbReference type="OrthoDB" id="26740at2759"/>
<comment type="subcellular location">
    <subcellularLocation>
        <location evidence="1">Endoplasmic reticulum membrane</location>
    </subcellularLocation>
</comment>
<keyword evidence="13" id="KW-1185">Reference proteome</keyword>
<accession>A0A8H7Q0A8</accession>
<evidence type="ECO:0000259" key="11">
    <source>
        <dbReference type="PROSITE" id="PS51847"/>
    </source>
</evidence>
<dbReference type="PANTHER" id="PTHR13466">
    <property type="entry name" value="TEX2 PROTEIN-RELATED"/>
    <property type="match status" value="1"/>
</dbReference>
<evidence type="ECO:0000256" key="5">
    <source>
        <dbReference type="ARBA" id="ARBA00022989"/>
    </source>
</evidence>
<keyword evidence="3 10" id="KW-0812">Transmembrane</keyword>
<dbReference type="GO" id="GO:0015914">
    <property type="term" value="P:phospholipid transport"/>
    <property type="evidence" value="ECO:0007669"/>
    <property type="project" value="TreeGrafter"/>
</dbReference>
<sequence>MWSSLLIAYIAGGFTLFPVAALLFLFATHLSSILFDSSLWTLGLSTFRTRKIHVHRVAAGTAAKENITPAHHDLGQQLYKVGWLRVTRENNSALPEPSLGDMVMAFIASKTNTRRKPAADYYFAVLRYTTLFLYDSEKQLDCKGVIIVSNHHIRLYPNGMQEHEVFSRPSCIKLEKKALSVPSDQDNIPLMDDDSLENSSYFLNCERCIEKEDWYFALRRASKLPANKPTENLEKVQEPTQFDQAAMNQLIATIHSDEHHFHTQWLNALLGRVFFAVYKTDVVKQFLYQKVVTKVNKLNEKTPPFLGDIRVRSVHAGQALPYLTLPRLLGMDPSGELTGECNINYGGGFKLEIDTLVKWKYSDRLRPLNLNIVLSLTLKKIKGKVLFKIKEPPTNRLWFGFYEPPDMEWEIEPVVWDKRVGYSLIIKTIEAKLKELVMENMVLPNMDDFPFFPTDSAGGIFGPESDESYSSRTSSPVSTPTIRPQDKKPEEFAVNNAAAATNPINKNLEHVYLQDNSVASSSHSLPDLISAAAPDMHTQYELAAVSTMESSHSTSSKPARSSSTRRWFSTKEKPIPSPTASEPSIPVSTSPLRQSTLMSFAGSLLTPRRKVSPTAIGNEIEEPAPAQQENSTNGIAIPNRRSDVILETDILSSTPDSYHSSPSSYLFQGYSSSIGSEMDEQSSSGGGVFSSSLSISLNSPALSFNERRADDIDSLRLPASSSTTTNRLRSKSTASLAVSEVNVNAPTVVGDSSLNGLLREKQRRKPVEPSGEKIVSALDGESPDEGALTAA</sequence>
<proteinExistence type="predicted"/>
<feature type="region of interest" description="Disordered" evidence="9">
    <location>
        <begin position="757"/>
        <end position="791"/>
    </location>
</feature>
<evidence type="ECO:0000256" key="2">
    <source>
        <dbReference type="ARBA" id="ARBA00022448"/>
    </source>
</evidence>
<evidence type="ECO:0000256" key="9">
    <source>
        <dbReference type="SAM" id="MobiDB-lite"/>
    </source>
</evidence>
<evidence type="ECO:0000256" key="8">
    <source>
        <dbReference type="ARBA" id="ARBA00023136"/>
    </source>
</evidence>
<dbReference type="PANTHER" id="PTHR13466:SF19">
    <property type="entry name" value="NUCLEUS-VACUOLE JUNCTION PROTEIN 2"/>
    <property type="match status" value="1"/>
</dbReference>